<dbReference type="Proteomes" id="UP000092659">
    <property type="component" value="Chromosome"/>
</dbReference>
<dbReference type="InterPro" id="IPR006311">
    <property type="entry name" value="TAT_signal"/>
</dbReference>
<feature type="signal peptide" evidence="1">
    <location>
        <begin position="1"/>
        <end position="29"/>
    </location>
</feature>
<evidence type="ECO:0000313" key="2">
    <source>
        <dbReference type="EMBL" id="ANP50152.1"/>
    </source>
</evidence>
<dbReference type="EMBL" id="CP016279">
    <property type="protein sequence ID" value="ANP50152.1"/>
    <property type="molecule type" value="Genomic_DNA"/>
</dbReference>
<reference evidence="2 4" key="1">
    <citation type="submission" date="2016-06" db="EMBL/GenBank/DDBJ databases">
        <title>Complete genome sequence of Streptomyces griseochromogenes ATCC 14511, the Blasticidin S producer.</title>
        <authorList>
            <person name="Wu L."/>
        </authorList>
    </citation>
    <scope>NUCLEOTIDE SEQUENCE [LARGE SCALE GENOMIC DNA]</scope>
    <source>
        <strain evidence="2 4">ATCC 14511</strain>
    </source>
</reference>
<keyword evidence="1" id="KW-0732">Signal</keyword>
<protein>
    <submittedName>
        <fullName evidence="2">Uncharacterized protein</fullName>
    </submittedName>
</protein>
<dbReference type="RefSeq" id="WP_067302390.1">
    <property type="nucleotide sequence ID" value="NZ_CP016279.1"/>
</dbReference>
<reference evidence="3 5" key="2">
    <citation type="submission" date="2021-03" db="EMBL/GenBank/DDBJ databases">
        <title>Genomic Encyclopedia of Type Strains, Phase IV (KMG-IV): sequencing the most valuable type-strain genomes for metagenomic binning, comparative biology and taxonomic classification.</title>
        <authorList>
            <person name="Goeker M."/>
        </authorList>
    </citation>
    <scope>NUCLEOTIDE SEQUENCE [LARGE SCALE GENOMIC DNA]</scope>
    <source>
        <strain evidence="3 5">DSM 40499</strain>
    </source>
</reference>
<evidence type="ECO:0000313" key="5">
    <source>
        <dbReference type="Proteomes" id="UP001519309"/>
    </source>
</evidence>
<dbReference type="KEGG" id="sgs:AVL59_11480"/>
<dbReference type="PROSITE" id="PS51318">
    <property type="entry name" value="TAT"/>
    <property type="match status" value="1"/>
</dbReference>
<name>A0A1B1AUF6_9ACTN</name>
<gene>
    <name evidence="2" type="ORF">AVL59_11480</name>
    <name evidence="3" type="ORF">J2Z21_001137</name>
</gene>
<feature type="chain" id="PRO_5008519227" evidence="1">
    <location>
        <begin position="30"/>
        <end position="382"/>
    </location>
</feature>
<accession>A0A1B1AUF6</accession>
<evidence type="ECO:0000313" key="3">
    <source>
        <dbReference type="EMBL" id="MBP2048213.1"/>
    </source>
</evidence>
<dbReference type="STRING" id="68214.AVL59_11480"/>
<dbReference type="OrthoDB" id="9182691at2"/>
<organism evidence="2 4">
    <name type="scientific">Streptomyces griseochromogenes</name>
    <dbReference type="NCBI Taxonomy" id="68214"/>
    <lineage>
        <taxon>Bacteria</taxon>
        <taxon>Bacillati</taxon>
        <taxon>Actinomycetota</taxon>
        <taxon>Actinomycetes</taxon>
        <taxon>Kitasatosporales</taxon>
        <taxon>Streptomycetaceae</taxon>
        <taxon>Streptomyces</taxon>
    </lineage>
</organism>
<evidence type="ECO:0000313" key="4">
    <source>
        <dbReference type="Proteomes" id="UP000092659"/>
    </source>
</evidence>
<keyword evidence="5" id="KW-1185">Reference proteome</keyword>
<sequence length="382" mass="40737">MATRRTFIGGAGAVGAAALVGSTAPASSAASGPSAADPAQAQSQARDAIRAVNADMRRNYAALKSELITHLGPVIIVQNDSRGGKYFLVHNGETISEQPVSEIFELAKSIAHIPLGIFSVLAPYLNKRVPAQHADDIDPHDLEMVAFKGPETDGWVQPLQDFAKTVTTARQQLAAADLPAKLQASSTHILDGALKFVDEATRRRAFDMKSFEDFSGGVYGDIRTNMYHAAKAQIAGVKDIMTRWRAKVGDKAWPGLYVVVLSIWTTSVLNQNSIIVKNYMDQDRVGTHLIDLPTAQVPVDPVLIALDNLARIVQDNVAAEMVFPVDQEIADALKGKQDLLSTEIEDQLGAGASAAVAGGAADPAACPFRHRTAQRAGARLNA</sequence>
<evidence type="ECO:0000256" key="1">
    <source>
        <dbReference type="SAM" id="SignalP"/>
    </source>
</evidence>
<dbReference type="EMBL" id="JAGGLP010000002">
    <property type="protein sequence ID" value="MBP2048213.1"/>
    <property type="molecule type" value="Genomic_DNA"/>
</dbReference>
<proteinExistence type="predicted"/>
<dbReference type="Proteomes" id="UP001519309">
    <property type="component" value="Unassembled WGS sequence"/>
</dbReference>
<dbReference type="AlphaFoldDB" id="A0A1B1AUF6"/>